<evidence type="ECO:0000259" key="2">
    <source>
        <dbReference type="Pfam" id="PF13399"/>
    </source>
</evidence>
<gene>
    <name evidence="3" type="ORF">HW566_03075</name>
</gene>
<organism evidence="3 4">
    <name type="scientific">Microbacterium oleivorans</name>
    <dbReference type="NCBI Taxonomy" id="273677"/>
    <lineage>
        <taxon>Bacteria</taxon>
        <taxon>Bacillati</taxon>
        <taxon>Actinomycetota</taxon>
        <taxon>Actinomycetes</taxon>
        <taxon>Micrococcales</taxon>
        <taxon>Microbacteriaceae</taxon>
        <taxon>Microbacterium</taxon>
    </lineage>
</organism>
<dbReference type="Proteomes" id="UP000509638">
    <property type="component" value="Chromosome"/>
</dbReference>
<proteinExistence type="predicted"/>
<name>A0A7D5EWE4_9MICO</name>
<evidence type="ECO:0000313" key="4">
    <source>
        <dbReference type="Proteomes" id="UP000509638"/>
    </source>
</evidence>
<evidence type="ECO:0000313" key="3">
    <source>
        <dbReference type="EMBL" id="QLD10850.1"/>
    </source>
</evidence>
<dbReference type="RefSeq" id="WP_178010306.1">
    <property type="nucleotide sequence ID" value="NZ_CP058316.1"/>
</dbReference>
<evidence type="ECO:0000256" key="1">
    <source>
        <dbReference type="SAM" id="Phobius"/>
    </source>
</evidence>
<feature type="transmembrane region" description="Helical" evidence="1">
    <location>
        <begin position="36"/>
        <end position="58"/>
    </location>
</feature>
<keyword evidence="1" id="KW-0812">Transmembrane</keyword>
<reference evidence="3 4" key="1">
    <citation type="submission" date="2020-06" db="EMBL/GenBank/DDBJ databases">
        <authorList>
            <person name="Jo H."/>
        </authorList>
    </citation>
    <scope>NUCLEOTIDE SEQUENCE [LARGE SCALE GENOMIC DNA]</scope>
    <source>
        <strain evidence="3 4">I46</strain>
    </source>
</reference>
<keyword evidence="1" id="KW-0472">Membrane</keyword>
<dbReference type="AlphaFoldDB" id="A0A7D5EWE4"/>
<dbReference type="Pfam" id="PF13399">
    <property type="entry name" value="LytR_C"/>
    <property type="match status" value="1"/>
</dbReference>
<protein>
    <submittedName>
        <fullName evidence="3">LytR C-terminal domain-containing protein</fullName>
    </submittedName>
</protein>
<keyword evidence="1" id="KW-1133">Transmembrane helix</keyword>
<dbReference type="Gene3D" id="3.30.70.2390">
    <property type="match status" value="1"/>
</dbReference>
<dbReference type="EMBL" id="CP058316">
    <property type="protein sequence ID" value="QLD10850.1"/>
    <property type="molecule type" value="Genomic_DNA"/>
</dbReference>
<dbReference type="InterPro" id="IPR027381">
    <property type="entry name" value="LytR/CpsA/Psr_C"/>
</dbReference>
<accession>A0A7D5EWE4</accession>
<sequence>MPTTTYPKDRFDELPADLARVGAHRAENPRLRASVLLFWSAVAVLVLVAAGIFGTLVVTGRISLFPTSSSTAPAAEAPAAAAPVVDTSYPVLILNATTERGLANSVADVVVAAGWSAETVDAGEAGSQDFPTTTIYYLTVEDEGAARGLAEVIGGADVELSDAYPGPADADGAPGKQLTIVLGADRVEGAETGG</sequence>
<feature type="domain" description="LytR/CpsA/Psr regulator C-terminal" evidence="2">
    <location>
        <begin position="89"/>
        <end position="185"/>
    </location>
</feature>